<dbReference type="InterPro" id="IPR029063">
    <property type="entry name" value="SAM-dependent_MTases_sf"/>
</dbReference>
<dbReference type="Gene3D" id="3.40.50.150">
    <property type="entry name" value="Vaccinia Virus protein VP39"/>
    <property type="match status" value="1"/>
</dbReference>
<protein>
    <submittedName>
        <fullName evidence="1">SAM-dependent methyltransferase</fullName>
    </submittedName>
</protein>
<dbReference type="Pfam" id="PF04672">
    <property type="entry name" value="Methyltransf_19"/>
    <property type="match status" value="1"/>
</dbReference>
<evidence type="ECO:0000313" key="1">
    <source>
        <dbReference type="EMBL" id="MBO2461536.1"/>
    </source>
</evidence>
<name>A0ABS3RXP5_9ACTN</name>
<keyword evidence="2" id="KW-1185">Reference proteome</keyword>
<dbReference type="GO" id="GO:0032259">
    <property type="term" value="P:methylation"/>
    <property type="evidence" value="ECO:0007669"/>
    <property type="project" value="UniProtKB-KW"/>
</dbReference>
<dbReference type="EMBL" id="JAGEPF010000018">
    <property type="protein sequence ID" value="MBO2461536.1"/>
    <property type="molecule type" value="Genomic_DNA"/>
</dbReference>
<sequence length="281" mass="30358">MSEALSYDRDSQPEKTSPAGTYAALLGSRDAIAVDRQAADELTAIAPQARAVARANYEFSGRAAAEAVKELLPRAHPALIRVLNIGCGITTDVPLASVEDQVHHVDKSALVVGIDNDPKVLAHTRAQPGYGGVLPGDVRDVDALFTDPALRELIDLDEPMVVVLAAVLHFVPNAARVMQDLRNWLTPGSFVVLSHATTTATAQDRVEDMTEVYERQATDPIFFRSEEEIRALVRGWRITKHGLRDVAVWGRPEARACQGEQSVRVVGLVAELTGLSEGGAR</sequence>
<reference evidence="1 2" key="1">
    <citation type="submission" date="2021-03" db="EMBL/GenBank/DDBJ databases">
        <title>Actinomadura violae sp. nov., isolated from lichen in Thailand.</title>
        <authorList>
            <person name="Kanchanasin P."/>
            <person name="Saeng-In P."/>
            <person name="Phongsopitanun W."/>
            <person name="Yuki M."/>
            <person name="Kudo T."/>
            <person name="Ohkuma M."/>
            <person name="Tanasupawat S."/>
        </authorList>
    </citation>
    <scope>NUCLEOTIDE SEQUENCE [LARGE SCALE GENOMIC DNA]</scope>
    <source>
        <strain evidence="1 2">LCR2-06</strain>
    </source>
</reference>
<dbReference type="InterPro" id="IPR006764">
    <property type="entry name" value="SAM_dep_MeTrfase_SAV2177_type"/>
</dbReference>
<dbReference type="SUPFAM" id="SSF53335">
    <property type="entry name" value="S-adenosyl-L-methionine-dependent methyltransferases"/>
    <property type="match status" value="1"/>
</dbReference>
<organism evidence="1 2">
    <name type="scientific">Actinomadura violacea</name>
    <dbReference type="NCBI Taxonomy" id="2819934"/>
    <lineage>
        <taxon>Bacteria</taxon>
        <taxon>Bacillati</taxon>
        <taxon>Actinomycetota</taxon>
        <taxon>Actinomycetes</taxon>
        <taxon>Streptosporangiales</taxon>
        <taxon>Thermomonosporaceae</taxon>
        <taxon>Actinomadura</taxon>
    </lineage>
</organism>
<accession>A0ABS3RXP5</accession>
<gene>
    <name evidence="1" type="ORF">J4709_28530</name>
</gene>
<comment type="caution">
    <text evidence="1">The sequence shown here is derived from an EMBL/GenBank/DDBJ whole genome shotgun (WGS) entry which is preliminary data.</text>
</comment>
<keyword evidence="1" id="KW-0808">Transferase</keyword>
<proteinExistence type="predicted"/>
<evidence type="ECO:0000313" key="2">
    <source>
        <dbReference type="Proteomes" id="UP000680206"/>
    </source>
</evidence>
<dbReference type="Proteomes" id="UP000680206">
    <property type="component" value="Unassembled WGS sequence"/>
</dbReference>
<keyword evidence="1" id="KW-0489">Methyltransferase</keyword>
<dbReference type="RefSeq" id="WP_208244894.1">
    <property type="nucleotide sequence ID" value="NZ_JAGEPF010000018.1"/>
</dbReference>
<dbReference type="GO" id="GO:0008168">
    <property type="term" value="F:methyltransferase activity"/>
    <property type="evidence" value="ECO:0007669"/>
    <property type="project" value="UniProtKB-KW"/>
</dbReference>